<dbReference type="PANTHER" id="PTHR10540:SF7">
    <property type="entry name" value="26S PROTEASOME NON-ATPASE REGULATORY SUBUNIT 7"/>
    <property type="match status" value="1"/>
</dbReference>
<gene>
    <name evidence="5" type="ORF">M0811_11165</name>
</gene>
<dbReference type="EMBL" id="JAPDFW010000098">
    <property type="protein sequence ID" value="KAJ5070136.1"/>
    <property type="molecule type" value="Genomic_DNA"/>
</dbReference>
<dbReference type="OMA" id="HAMSIKT"/>
<feature type="domain" description="MPN" evidence="4">
    <location>
        <begin position="6"/>
        <end position="143"/>
    </location>
</feature>
<evidence type="ECO:0000256" key="2">
    <source>
        <dbReference type="ARBA" id="ARBA00022942"/>
    </source>
</evidence>
<evidence type="ECO:0000256" key="3">
    <source>
        <dbReference type="SAM" id="Coils"/>
    </source>
</evidence>
<dbReference type="CDD" id="cd08062">
    <property type="entry name" value="MPN_RPN7_8"/>
    <property type="match status" value="1"/>
</dbReference>
<accession>A0A9Q0R813</accession>
<dbReference type="AlphaFoldDB" id="A0A9Q0R813"/>
<dbReference type="InterPro" id="IPR033858">
    <property type="entry name" value="MPN_RPN7_8"/>
</dbReference>
<protein>
    <submittedName>
        <fullName evidence="5">26s proteasome non-atpase regulatory subunit 7</fullName>
    </submittedName>
</protein>
<evidence type="ECO:0000313" key="6">
    <source>
        <dbReference type="Proteomes" id="UP001149090"/>
    </source>
</evidence>
<dbReference type="GO" id="GO:0005838">
    <property type="term" value="C:proteasome regulatory particle"/>
    <property type="evidence" value="ECO:0007669"/>
    <property type="project" value="InterPro"/>
</dbReference>
<evidence type="ECO:0000256" key="1">
    <source>
        <dbReference type="ARBA" id="ARBA00008568"/>
    </source>
</evidence>
<dbReference type="InterPro" id="IPR037518">
    <property type="entry name" value="MPN"/>
</dbReference>
<keyword evidence="3" id="KW-0175">Coiled coil</keyword>
<reference evidence="5" key="1">
    <citation type="submission" date="2022-10" db="EMBL/GenBank/DDBJ databases">
        <title>Novel sulphate-reducing endosymbionts in the free-living metamonad Anaeramoeba.</title>
        <authorList>
            <person name="Jerlstrom-Hultqvist J."/>
            <person name="Cepicka I."/>
            <person name="Gallot-Lavallee L."/>
            <person name="Salas-Leiva D."/>
            <person name="Curtis B.A."/>
            <person name="Zahonova K."/>
            <person name="Pipaliya S."/>
            <person name="Dacks J."/>
            <person name="Roger A.J."/>
        </authorList>
    </citation>
    <scope>NUCLEOTIDE SEQUENCE</scope>
    <source>
        <strain evidence="5">BMAN</strain>
    </source>
</reference>
<evidence type="ECO:0000313" key="5">
    <source>
        <dbReference type="EMBL" id="KAJ5070136.1"/>
    </source>
</evidence>
<dbReference type="Proteomes" id="UP001149090">
    <property type="component" value="Unassembled WGS sequence"/>
</dbReference>
<sequence length="318" mass="36824">MSYTTVVVHPLVLLSVVDHYHRIAKDTRRRVIGCLLGELTTKHTLHVTNSFAVPFEEDDKNPKIWFVDHSYLETMFAMFKKVNAREYVVGWYSSGPKLRPTDLQIHEMFRKYAQDPVFVVINVHMNEKELGIPTQAYRSIEEIKGDGKISHITFQHIPSEITAFEAEEVGVEHLLRDITDTKSTSLITTISEKINSLKGLEKRINEIMNYLDKVLEKEIPDNQEILGKIQDIFNIALNLDVQNLFQPIAILNNDQTLIMYLSSMVRAVLALHDLINNKIANKRLEFDLQTKIEEAEERKKNQLEKLKENQKEVQSNQK</sequence>
<dbReference type="PROSITE" id="PS50249">
    <property type="entry name" value="MPN"/>
    <property type="match status" value="1"/>
</dbReference>
<dbReference type="SMART" id="SM00232">
    <property type="entry name" value="JAB_MPN"/>
    <property type="match status" value="1"/>
</dbReference>
<dbReference type="GO" id="GO:0043161">
    <property type="term" value="P:proteasome-mediated ubiquitin-dependent protein catabolic process"/>
    <property type="evidence" value="ECO:0007669"/>
    <property type="project" value="TreeGrafter"/>
</dbReference>
<keyword evidence="6" id="KW-1185">Reference proteome</keyword>
<proteinExistence type="inferred from homology"/>
<dbReference type="Pfam" id="PF01398">
    <property type="entry name" value="JAB"/>
    <property type="match status" value="1"/>
</dbReference>
<dbReference type="OrthoDB" id="10256771at2759"/>
<name>A0A9Q0R813_ANAIG</name>
<comment type="similarity">
    <text evidence="1">Belongs to the peptidase M67A family.</text>
</comment>
<dbReference type="Pfam" id="PF13012">
    <property type="entry name" value="MitMem_reg"/>
    <property type="match status" value="1"/>
</dbReference>
<evidence type="ECO:0000259" key="4">
    <source>
        <dbReference type="PROSITE" id="PS50249"/>
    </source>
</evidence>
<dbReference type="Gene3D" id="3.40.140.10">
    <property type="entry name" value="Cytidine Deaminase, domain 2"/>
    <property type="match status" value="1"/>
</dbReference>
<keyword evidence="2 5" id="KW-0647">Proteasome</keyword>
<dbReference type="GO" id="GO:0008237">
    <property type="term" value="F:metallopeptidase activity"/>
    <property type="evidence" value="ECO:0007669"/>
    <property type="project" value="InterPro"/>
</dbReference>
<comment type="caution">
    <text evidence="5">The sequence shown here is derived from an EMBL/GenBank/DDBJ whole genome shotgun (WGS) entry which is preliminary data.</text>
</comment>
<dbReference type="InterPro" id="IPR000555">
    <property type="entry name" value="JAMM/MPN+_dom"/>
</dbReference>
<feature type="coiled-coil region" evidence="3">
    <location>
        <begin position="285"/>
        <end position="316"/>
    </location>
</feature>
<dbReference type="PANTHER" id="PTHR10540">
    <property type="entry name" value="EUKARYOTIC TRANSLATION INITIATION FACTOR 3 SUBUNIT F-RELATED"/>
    <property type="match status" value="1"/>
</dbReference>
<dbReference type="InterPro" id="IPR024969">
    <property type="entry name" value="EIF3F/CSN6-like_C"/>
</dbReference>
<organism evidence="5 6">
    <name type="scientific">Anaeramoeba ignava</name>
    <name type="common">Anaerobic marine amoeba</name>
    <dbReference type="NCBI Taxonomy" id="1746090"/>
    <lineage>
        <taxon>Eukaryota</taxon>
        <taxon>Metamonada</taxon>
        <taxon>Anaeramoebidae</taxon>
        <taxon>Anaeramoeba</taxon>
    </lineage>
</organism>